<keyword evidence="5 6" id="KW-0472">Membrane</keyword>
<keyword evidence="3 6" id="KW-0812">Transmembrane</keyword>
<keyword evidence="4 6" id="KW-1133">Transmembrane helix</keyword>
<reference evidence="7" key="1">
    <citation type="submission" date="2020-11" db="EMBL/GenBank/DDBJ databases">
        <title>Gallus gallus (Chicken) genome, bGalGal1, GRCg7b, maternal haplotype autosomes + Z &amp; W.</title>
        <authorList>
            <person name="Warren W."/>
            <person name="Formenti G."/>
            <person name="Fedrigo O."/>
            <person name="Haase B."/>
            <person name="Mountcastle J."/>
            <person name="Balacco J."/>
            <person name="Tracey A."/>
            <person name="Schneider V."/>
            <person name="Okimoto R."/>
            <person name="Cheng H."/>
            <person name="Hawken R."/>
            <person name="Howe K."/>
            <person name="Jarvis E.D."/>
        </authorList>
    </citation>
    <scope>NUCLEOTIDE SEQUENCE [LARGE SCALE GENOMIC DNA]</scope>
    <source>
        <strain evidence="7">Broiler</strain>
    </source>
</reference>
<accession>A0A8V0YLI9</accession>
<sequence length="126" mass="11791">MTGGGRRPGDTEGTRRAMNPNIIKAAIGGGVATGVALVAAPLIVGAMGFTASGISAGSVAAKMMSAAAIANGGGVAAGSIVAVLQSIGAAGLSFGAKVGLASVCGLLGALIGLKIPSGMDGEAQKR</sequence>
<dbReference type="InterPro" id="IPR009311">
    <property type="entry name" value="IFI6/IFI27-like"/>
</dbReference>
<comment type="similarity">
    <text evidence="2">Belongs to the IFI6/IFI27 family.</text>
</comment>
<evidence type="ECO:0000256" key="5">
    <source>
        <dbReference type="ARBA" id="ARBA00023136"/>
    </source>
</evidence>
<dbReference type="AlphaFoldDB" id="A0A8V0YLI9"/>
<dbReference type="Gene3D" id="6.10.110.10">
    <property type="match status" value="1"/>
</dbReference>
<dbReference type="PANTHER" id="PTHR16932:SF18">
    <property type="entry name" value="INTERFERON, ALPHA-INDUCIBLE PROTEIN 27-LIKE 2"/>
    <property type="match status" value="1"/>
</dbReference>
<dbReference type="GO" id="GO:0060090">
    <property type="term" value="F:molecular adaptor activity"/>
    <property type="evidence" value="ECO:0000318"/>
    <property type="project" value="GO_Central"/>
</dbReference>
<reference evidence="7" key="2">
    <citation type="submission" date="2025-08" db="UniProtKB">
        <authorList>
            <consortium name="Ensembl"/>
        </authorList>
    </citation>
    <scope>IDENTIFICATION</scope>
    <source>
        <strain evidence="7">broiler</strain>
    </source>
</reference>
<gene>
    <name evidence="7" type="primary">IFI27L2</name>
</gene>
<comment type="subcellular location">
    <subcellularLocation>
        <location evidence="1">Membrane</location>
        <topology evidence="1">Multi-pass membrane protein</topology>
    </subcellularLocation>
</comment>
<evidence type="ECO:0000256" key="4">
    <source>
        <dbReference type="ARBA" id="ARBA00022989"/>
    </source>
</evidence>
<evidence type="ECO:0000256" key="2">
    <source>
        <dbReference type="ARBA" id="ARBA00007262"/>
    </source>
</evidence>
<feature type="transmembrane region" description="Helical" evidence="6">
    <location>
        <begin position="63"/>
        <end position="88"/>
    </location>
</feature>
<dbReference type="Pfam" id="PF06140">
    <property type="entry name" value="Ifi-6-16"/>
    <property type="match status" value="1"/>
</dbReference>
<name>A0A8V0YLI9_CHICK</name>
<keyword evidence="8" id="KW-1185">Reference proteome</keyword>
<dbReference type="InterPro" id="IPR038213">
    <property type="entry name" value="IFI6/IFI27-like_sf"/>
</dbReference>
<evidence type="ECO:0000313" key="7">
    <source>
        <dbReference type="Ensembl" id="ENSGALP00010019621.1"/>
    </source>
</evidence>
<feature type="transmembrane region" description="Helical" evidence="6">
    <location>
        <begin position="94"/>
        <end position="116"/>
    </location>
</feature>
<dbReference type="Ensembl" id="ENSGALT00010033208.1">
    <property type="protein sequence ID" value="ENSGALP00010019621.1"/>
    <property type="gene ID" value="ENSGALG00010013837.1"/>
</dbReference>
<evidence type="ECO:0000256" key="3">
    <source>
        <dbReference type="ARBA" id="ARBA00022692"/>
    </source>
</evidence>
<feature type="transmembrane region" description="Helical" evidence="6">
    <location>
        <begin position="25"/>
        <end position="51"/>
    </location>
</feature>
<proteinExistence type="inferred from homology"/>
<dbReference type="PANTHER" id="PTHR16932">
    <property type="entry name" value="INTERFERON ALPHA-INDUCIBLE PROTEIN 27"/>
    <property type="match status" value="1"/>
</dbReference>
<evidence type="ECO:0000256" key="6">
    <source>
        <dbReference type="SAM" id="Phobius"/>
    </source>
</evidence>
<dbReference type="Proteomes" id="UP000000539">
    <property type="component" value="Chromosome 23"/>
</dbReference>
<dbReference type="GO" id="GO:0031966">
    <property type="term" value="C:mitochondrial membrane"/>
    <property type="evidence" value="ECO:0000318"/>
    <property type="project" value="GO_Central"/>
</dbReference>
<protein>
    <submittedName>
        <fullName evidence="7">Interferon, alpha-inducible protein 27-like 2</fullName>
    </submittedName>
</protein>
<dbReference type="GeneTree" id="ENSGT00940000169951"/>
<reference evidence="7" key="3">
    <citation type="submission" date="2025-09" db="UniProtKB">
        <authorList>
            <consortium name="Ensembl"/>
        </authorList>
    </citation>
    <scope>IDENTIFICATION</scope>
    <source>
        <strain evidence="7">broiler</strain>
    </source>
</reference>
<organism evidence="7 8">
    <name type="scientific">Gallus gallus</name>
    <name type="common">Chicken</name>
    <dbReference type="NCBI Taxonomy" id="9031"/>
    <lineage>
        <taxon>Eukaryota</taxon>
        <taxon>Metazoa</taxon>
        <taxon>Chordata</taxon>
        <taxon>Craniata</taxon>
        <taxon>Vertebrata</taxon>
        <taxon>Euteleostomi</taxon>
        <taxon>Archelosauria</taxon>
        <taxon>Archosauria</taxon>
        <taxon>Dinosauria</taxon>
        <taxon>Saurischia</taxon>
        <taxon>Theropoda</taxon>
        <taxon>Coelurosauria</taxon>
        <taxon>Aves</taxon>
        <taxon>Neognathae</taxon>
        <taxon>Galloanserae</taxon>
        <taxon>Galliformes</taxon>
        <taxon>Phasianidae</taxon>
        <taxon>Phasianinae</taxon>
        <taxon>Gallus</taxon>
    </lineage>
</organism>
<evidence type="ECO:0000256" key="1">
    <source>
        <dbReference type="ARBA" id="ARBA00004141"/>
    </source>
</evidence>
<dbReference type="GO" id="GO:0097193">
    <property type="term" value="P:intrinsic apoptotic signaling pathway"/>
    <property type="evidence" value="ECO:0000318"/>
    <property type="project" value="GO_Central"/>
</dbReference>
<evidence type="ECO:0000313" key="8">
    <source>
        <dbReference type="Proteomes" id="UP000000539"/>
    </source>
</evidence>